<feature type="non-terminal residue" evidence="1">
    <location>
        <position position="1"/>
    </location>
</feature>
<proteinExistence type="predicted"/>
<dbReference type="AlphaFoldDB" id="A0A4R6GL34"/>
<dbReference type="Proteomes" id="UP000295150">
    <property type="component" value="Unassembled WGS sequence"/>
</dbReference>
<evidence type="ECO:0000313" key="2">
    <source>
        <dbReference type="Proteomes" id="UP000295150"/>
    </source>
</evidence>
<protein>
    <submittedName>
        <fullName evidence="1">Uncharacterized protein</fullName>
    </submittedName>
</protein>
<name>A0A4R6GL34_9GAMM</name>
<accession>A0A4R6GL34</accession>
<dbReference type="EMBL" id="SNWH01000040">
    <property type="protein sequence ID" value="TDN95766.1"/>
    <property type="molecule type" value="Genomic_DNA"/>
</dbReference>
<reference evidence="1 2" key="1">
    <citation type="submission" date="2019-03" db="EMBL/GenBank/DDBJ databases">
        <title>Freshwater and sediment microbial communities from various areas in North America, analyzing microbe dynamics in response to fracking.</title>
        <authorList>
            <person name="Lamendella R."/>
        </authorList>
    </citation>
    <scope>NUCLEOTIDE SEQUENCE [LARGE SCALE GENOMIC DNA]</scope>
    <source>
        <strain evidence="1 2">1_TX</strain>
    </source>
</reference>
<gene>
    <name evidence="1" type="ORF">DFO68_1405</name>
</gene>
<organism evidence="1 2">
    <name type="scientific">Halomonas ventosae</name>
    <dbReference type="NCBI Taxonomy" id="229007"/>
    <lineage>
        <taxon>Bacteria</taxon>
        <taxon>Pseudomonadati</taxon>
        <taxon>Pseudomonadota</taxon>
        <taxon>Gammaproteobacteria</taxon>
        <taxon>Oceanospirillales</taxon>
        <taxon>Halomonadaceae</taxon>
        <taxon>Halomonas</taxon>
    </lineage>
</organism>
<comment type="caution">
    <text evidence="1">The sequence shown here is derived from an EMBL/GenBank/DDBJ whole genome shotgun (WGS) entry which is preliminary data.</text>
</comment>
<sequence length="131" mass="15083">KDGATRKDVKVALIRLLYERGYSREQVVQLFIIIDWMLQLPVALEPEFVQAVYAIQEEKHMPYVNTIERLEREKAVHEGVEGTLRKQIALKFGDLPEWADERLASANDAQLDEWVVQVLTADSLEALLGRH</sequence>
<keyword evidence="2" id="KW-1185">Reference proteome</keyword>
<evidence type="ECO:0000313" key="1">
    <source>
        <dbReference type="EMBL" id="TDN95766.1"/>
    </source>
</evidence>